<feature type="domain" description="Solute-binding protein family 5" evidence="3">
    <location>
        <begin position="82"/>
        <end position="410"/>
    </location>
</feature>
<evidence type="ECO:0000313" key="4">
    <source>
        <dbReference type="EMBL" id="PIM50787.1"/>
    </source>
</evidence>
<dbReference type="CDD" id="cd08494">
    <property type="entry name" value="PBP2_NikA_DppA_OppA_like_6"/>
    <property type="match status" value="1"/>
</dbReference>
<dbReference type="Pfam" id="PF00496">
    <property type="entry name" value="SBP_bac_5"/>
    <property type="match status" value="1"/>
</dbReference>
<evidence type="ECO:0000256" key="2">
    <source>
        <dbReference type="ARBA" id="ARBA00022729"/>
    </source>
</evidence>
<comment type="caution">
    <text evidence="4">The sequence shown here is derived from an EMBL/GenBank/DDBJ whole genome shotgun (WGS) entry which is preliminary data.</text>
</comment>
<dbReference type="EMBL" id="PEOG01000099">
    <property type="protein sequence ID" value="PIM50787.1"/>
    <property type="molecule type" value="Genomic_DNA"/>
</dbReference>
<dbReference type="InterPro" id="IPR030678">
    <property type="entry name" value="Peptide/Ni-bd"/>
</dbReference>
<dbReference type="PANTHER" id="PTHR30290">
    <property type="entry name" value="PERIPLASMIC BINDING COMPONENT OF ABC TRANSPORTER"/>
    <property type="match status" value="1"/>
</dbReference>
<dbReference type="Gene3D" id="3.10.105.10">
    <property type="entry name" value="Dipeptide-binding Protein, Domain 3"/>
    <property type="match status" value="1"/>
</dbReference>
<comment type="similarity">
    <text evidence="1">Belongs to the bacterial solute-binding protein 5 family.</text>
</comment>
<dbReference type="PIRSF" id="PIRSF002741">
    <property type="entry name" value="MppA"/>
    <property type="match status" value="1"/>
</dbReference>
<dbReference type="PANTHER" id="PTHR30290:SF38">
    <property type="entry name" value="D,D-DIPEPTIDE-BINDING PERIPLASMIC PROTEIN DDPA-RELATED"/>
    <property type="match status" value="1"/>
</dbReference>
<dbReference type="GO" id="GO:1904680">
    <property type="term" value="F:peptide transmembrane transporter activity"/>
    <property type="evidence" value="ECO:0007669"/>
    <property type="project" value="TreeGrafter"/>
</dbReference>
<gene>
    <name evidence="4" type="ORF">CS062_23200</name>
</gene>
<evidence type="ECO:0000259" key="3">
    <source>
        <dbReference type="Pfam" id="PF00496"/>
    </source>
</evidence>
<reference evidence="4 5" key="1">
    <citation type="submission" date="2017-11" db="EMBL/GenBank/DDBJ databases">
        <title>Draft genome sequence of Mitsuaria sp. HWN-4.</title>
        <authorList>
            <person name="Gundlapally S.R."/>
        </authorList>
    </citation>
    <scope>NUCLEOTIDE SEQUENCE [LARGE SCALE GENOMIC DNA]</scope>
    <source>
        <strain evidence="4 5">HWN-4</strain>
    </source>
</reference>
<dbReference type="OrthoDB" id="9801799at2"/>
<organism evidence="4 5">
    <name type="scientific">Roseateles chitinivorans</name>
    <dbReference type="NCBI Taxonomy" id="2917965"/>
    <lineage>
        <taxon>Bacteria</taxon>
        <taxon>Pseudomonadati</taxon>
        <taxon>Pseudomonadota</taxon>
        <taxon>Betaproteobacteria</taxon>
        <taxon>Burkholderiales</taxon>
        <taxon>Sphaerotilaceae</taxon>
        <taxon>Roseateles</taxon>
    </lineage>
</organism>
<proteinExistence type="inferred from homology"/>
<dbReference type="Proteomes" id="UP000231501">
    <property type="component" value="Unassembled WGS sequence"/>
</dbReference>
<dbReference type="InterPro" id="IPR000914">
    <property type="entry name" value="SBP_5_dom"/>
</dbReference>
<protein>
    <submittedName>
        <fullName evidence="4">ABC transporter substrate-binding protein</fullName>
    </submittedName>
</protein>
<sequence>MDTSLDRRRFHLLSIGAVGASLGAALPVLAQAPGGRPLVLGMTLEPPGLDPTAGAAAAIGEIVLYNVLEPLTKVAEDGSAGPLLALRWSASADQKTWTFALRPDVRFHNGEPFDARAVKFSFERAAAPNSLNKDRRVFENIAAIATPDPLTAVLTLKRPEPDLPALLAQATAVIVEPRSAAGNAQNPVGTGPYRVAQWQRGASLTVAAWSGFREAASIRIPRVQFRFIGEPAAQVAALLAGDVDVFPRVAAARALTQFKAQPRRFQVITASSRAKTILAINHQRPPLGDVRVRRAIAMAIDRKAVIQASADGYGVPIGSFVTPDAPGYVDCTAINAYDPAAAKALLAEAKATGLSLSLKLPPVPYARQGGELIASQLAAVGITARIEQIEWAQWLSSVYGSKAYDLTVIAHVEPYDFGNFARADYYWGYRSPAFNALYERMQGSADPAQRARLFGQAQRQVAEDAVAAFLYQPQWITVARAGLKGLWTRTPLFANDLSALSWG</sequence>
<dbReference type="AlphaFoldDB" id="A0A2G9C317"/>
<dbReference type="PROSITE" id="PS51318">
    <property type="entry name" value="TAT"/>
    <property type="match status" value="1"/>
</dbReference>
<dbReference type="InterPro" id="IPR039424">
    <property type="entry name" value="SBP_5"/>
</dbReference>
<keyword evidence="2" id="KW-0732">Signal</keyword>
<evidence type="ECO:0000313" key="5">
    <source>
        <dbReference type="Proteomes" id="UP000231501"/>
    </source>
</evidence>
<dbReference type="RefSeq" id="WP_099864093.1">
    <property type="nucleotide sequence ID" value="NZ_PEOG01000099.1"/>
</dbReference>
<dbReference type="GO" id="GO:0015833">
    <property type="term" value="P:peptide transport"/>
    <property type="evidence" value="ECO:0007669"/>
    <property type="project" value="TreeGrafter"/>
</dbReference>
<dbReference type="GO" id="GO:0043190">
    <property type="term" value="C:ATP-binding cassette (ABC) transporter complex"/>
    <property type="evidence" value="ECO:0007669"/>
    <property type="project" value="InterPro"/>
</dbReference>
<keyword evidence="5" id="KW-1185">Reference proteome</keyword>
<accession>A0A2G9C317</accession>
<name>A0A2G9C317_9BURK</name>
<evidence type="ECO:0000256" key="1">
    <source>
        <dbReference type="ARBA" id="ARBA00005695"/>
    </source>
</evidence>
<dbReference type="Gene3D" id="3.40.190.10">
    <property type="entry name" value="Periplasmic binding protein-like II"/>
    <property type="match status" value="1"/>
</dbReference>
<dbReference type="InterPro" id="IPR006311">
    <property type="entry name" value="TAT_signal"/>
</dbReference>
<dbReference type="SUPFAM" id="SSF53850">
    <property type="entry name" value="Periplasmic binding protein-like II"/>
    <property type="match status" value="1"/>
</dbReference>
<dbReference type="GO" id="GO:0030288">
    <property type="term" value="C:outer membrane-bounded periplasmic space"/>
    <property type="evidence" value="ECO:0007669"/>
    <property type="project" value="UniProtKB-ARBA"/>
</dbReference>